<evidence type="ECO:0000313" key="1">
    <source>
        <dbReference type="EMBL" id="OQV17643.1"/>
    </source>
</evidence>
<dbReference type="AlphaFoldDB" id="A0A1W0WR62"/>
<accession>A0A1W0WR62</accession>
<keyword evidence="2" id="KW-1185">Reference proteome</keyword>
<reference evidence="2" key="1">
    <citation type="submission" date="2017-01" db="EMBL/GenBank/DDBJ databases">
        <title>Comparative genomics of anhydrobiosis in the tardigrade Hypsibius dujardini.</title>
        <authorList>
            <person name="Yoshida Y."/>
            <person name="Koutsovoulos G."/>
            <person name="Laetsch D."/>
            <person name="Stevens L."/>
            <person name="Kumar S."/>
            <person name="Horikawa D."/>
            <person name="Ishino K."/>
            <person name="Komine S."/>
            <person name="Tomita M."/>
            <person name="Blaxter M."/>
            <person name="Arakawa K."/>
        </authorList>
    </citation>
    <scope>NUCLEOTIDE SEQUENCE [LARGE SCALE GENOMIC DNA]</scope>
    <source>
        <strain evidence="2">Z151</strain>
    </source>
</reference>
<dbReference type="Proteomes" id="UP000192578">
    <property type="component" value="Unassembled WGS sequence"/>
</dbReference>
<dbReference type="OrthoDB" id="8845630at2759"/>
<comment type="caution">
    <text evidence="1">The sequence shown here is derived from an EMBL/GenBank/DDBJ whole genome shotgun (WGS) entry which is preliminary data.</text>
</comment>
<dbReference type="EMBL" id="MTYJ01000058">
    <property type="protein sequence ID" value="OQV17643.1"/>
    <property type="molecule type" value="Genomic_DNA"/>
</dbReference>
<protein>
    <submittedName>
        <fullName evidence="1">Uncharacterized protein</fullName>
    </submittedName>
</protein>
<gene>
    <name evidence="1" type="ORF">BV898_08267</name>
</gene>
<name>A0A1W0WR62_HYPEX</name>
<proteinExistence type="predicted"/>
<evidence type="ECO:0000313" key="2">
    <source>
        <dbReference type="Proteomes" id="UP000192578"/>
    </source>
</evidence>
<organism evidence="1 2">
    <name type="scientific">Hypsibius exemplaris</name>
    <name type="common">Freshwater tardigrade</name>
    <dbReference type="NCBI Taxonomy" id="2072580"/>
    <lineage>
        <taxon>Eukaryota</taxon>
        <taxon>Metazoa</taxon>
        <taxon>Ecdysozoa</taxon>
        <taxon>Tardigrada</taxon>
        <taxon>Eutardigrada</taxon>
        <taxon>Parachela</taxon>
        <taxon>Hypsibioidea</taxon>
        <taxon>Hypsibiidae</taxon>
        <taxon>Hypsibius</taxon>
    </lineage>
</organism>
<sequence length="80" mass="9291">MTEYDAASKSGENIREFVEEHLEDPYVLSELICQNALFVTEGAANMIKAFNIQMNSEKENKLPMTCFTCICHRIRQYQPR</sequence>